<dbReference type="GO" id="GO:0005634">
    <property type="term" value="C:nucleus"/>
    <property type="evidence" value="ECO:0007669"/>
    <property type="project" value="UniProtKB-SubCell"/>
</dbReference>
<dbReference type="RefSeq" id="XP_031373327.1">
    <property type="nucleotide sequence ID" value="XM_031517467.1"/>
</dbReference>
<keyword evidence="7 8" id="KW-0927">Auxin signaling pathway</keyword>
<organism evidence="11 12">
    <name type="scientific">Punica granatum</name>
    <name type="common">Pomegranate</name>
    <dbReference type="NCBI Taxonomy" id="22663"/>
    <lineage>
        <taxon>Eukaryota</taxon>
        <taxon>Viridiplantae</taxon>
        <taxon>Streptophyta</taxon>
        <taxon>Embryophyta</taxon>
        <taxon>Tracheophyta</taxon>
        <taxon>Spermatophyta</taxon>
        <taxon>Magnoliopsida</taxon>
        <taxon>eudicotyledons</taxon>
        <taxon>Gunneridae</taxon>
        <taxon>Pentapetalae</taxon>
        <taxon>rosids</taxon>
        <taxon>malvids</taxon>
        <taxon>Myrtales</taxon>
        <taxon>Lythraceae</taxon>
        <taxon>Punica</taxon>
    </lineage>
</organism>
<sequence length="231" mass="25837">MDRPRSSQLYCSLGKEKERASSADDNTLELSLSPPGERKCTMSTPKRSSDRPVVGWPPVGSFRKNLAGNKHAYSSSPPMDKFRKGERDMELEAALTVNQHLFVKIYMEGFLIGRKVDLLAYDSYKKLSVAIDELFGGLVAVDRWNEETTTEEHGDVDSNREYTLVYEDNEGDIILAGDVPWNMFVSTAKKLHLIRSSRLSTNLLATGSCDQAKVALDSAMGDERYSSKQPF</sequence>
<dbReference type="GeneID" id="116188243"/>
<evidence type="ECO:0000256" key="2">
    <source>
        <dbReference type="ARBA" id="ARBA00006728"/>
    </source>
</evidence>
<reference evidence="11" key="1">
    <citation type="journal article" date="2020" name="Plant Biotechnol. J.">
        <title>The pomegranate (Punica granatum L.) draft genome dissects genetic divergence between soft- and hard-seeded cultivars.</title>
        <authorList>
            <person name="Luo X."/>
            <person name="Li H."/>
            <person name="Wu Z."/>
            <person name="Yao W."/>
            <person name="Zhao P."/>
            <person name="Cao D."/>
            <person name="Yu H."/>
            <person name="Li K."/>
            <person name="Poudel K."/>
            <person name="Zhao D."/>
            <person name="Zhang F."/>
            <person name="Xia X."/>
            <person name="Chen L."/>
            <person name="Wang Q."/>
            <person name="Jing D."/>
            <person name="Cao S."/>
        </authorList>
    </citation>
    <scope>NUCLEOTIDE SEQUENCE [LARGE SCALE GENOMIC DNA]</scope>
    <source>
        <strain evidence="11">cv. Tunisia</strain>
    </source>
</reference>
<evidence type="ECO:0000256" key="1">
    <source>
        <dbReference type="ARBA" id="ARBA00004123"/>
    </source>
</evidence>
<dbReference type="PANTHER" id="PTHR31734:SF134">
    <property type="entry name" value="AUXIN-RESPONSIVE PROTEIN IAA28"/>
    <property type="match status" value="1"/>
</dbReference>
<evidence type="ECO:0000313" key="12">
    <source>
        <dbReference type="RefSeq" id="XP_031373327.1"/>
    </source>
</evidence>
<dbReference type="InterPro" id="IPR053793">
    <property type="entry name" value="PB1-like"/>
</dbReference>
<dbReference type="Proteomes" id="UP000515151">
    <property type="component" value="Chromosome 8"/>
</dbReference>
<gene>
    <name evidence="12" type="primary">LOC116188243</name>
</gene>
<evidence type="ECO:0000256" key="6">
    <source>
        <dbReference type="ARBA" id="ARBA00023242"/>
    </source>
</evidence>
<dbReference type="Gene3D" id="3.10.20.90">
    <property type="entry name" value="Phosphatidylinositol 3-kinase Catalytic Subunit, Chain A, domain 1"/>
    <property type="match status" value="1"/>
</dbReference>
<name>A0A6P8BRA7_PUNGR</name>
<evidence type="ECO:0000256" key="8">
    <source>
        <dbReference type="RuleBase" id="RU004549"/>
    </source>
</evidence>
<dbReference type="InterPro" id="IPR003311">
    <property type="entry name" value="AUX_IAA"/>
</dbReference>
<evidence type="ECO:0000259" key="10">
    <source>
        <dbReference type="PROSITE" id="PS51745"/>
    </source>
</evidence>
<dbReference type="PROSITE" id="PS51745">
    <property type="entry name" value="PB1"/>
    <property type="match status" value="1"/>
</dbReference>
<feature type="domain" description="PB1" evidence="10">
    <location>
        <begin position="100"/>
        <end position="196"/>
    </location>
</feature>
<comment type="similarity">
    <text evidence="2 8">Belongs to the Aux/IAA family.</text>
</comment>
<dbReference type="InterPro" id="IPR033389">
    <property type="entry name" value="AUX/IAA_dom"/>
</dbReference>
<dbReference type="SUPFAM" id="SSF54277">
    <property type="entry name" value="CAD &amp; PB1 domains"/>
    <property type="match status" value="1"/>
</dbReference>
<keyword evidence="11" id="KW-1185">Reference proteome</keyword>
<evidence type="ECO:0000256" key="3">
    <source>
        <dbReference type="ARBA" id="ARBA00022491"/>
    </source>
</evidence>
<reference evidence="12" key="2">
    <citation type="submission" date="2025-08" db="UniProtKB">
        <authorList>
            <consortium name="RefSeq"/>
        </authorList>
    </citation>
    <scope>IDENTIFICATION</scope>
    <source>
        <tissue evidence="12">Leaf</tissue>
    </source>
</reference>
<keyword evidence="3 8" id="KW-0678">Repressor</keyword>
<evidence type="ECO:0000313" key="11">
    <source>
        <dbReference type="Proteomes" id="UP000515151"/>
    </source>
</evidence>
<dbReference type="Pfam" id="PF02309">
    <property type="entry name" value="AUX_IAA"/>
    <property type="match status" value="1"/>
</dbReference>
<evidence type="ECO:0000256" key="7">
    <source>
        <dbReference type="ARBA" id="ARBA00023294"/>
    </source>
</evidence>
<protein>
    <recommendedName>
        <fullName evidence="8">Auxin-responsive protein</fullName>
    </recommendedName>
</protein>
<accession>A0A6P8BRA7</accession>
<dbReference type="OrthoDB" id="615826at2759"/>
<feature type="region of interest" description="Disordered" evidence="9">
    <location>
        <begin position="1"/>
        <end position="54"/>
    </location>
</feature>
<proteinExistence type="inferred from homology"/>
<evidence type="ECO:0000256" key="4">
    <source>
        <dbReference type="ARBA" id="ARBA00023015"/>
    </source>
</evidence>
<comment type="function">
    <text evidence="8">Aux/IAA proteins are short-lived transcriptional factors that function as repressors of early auxin response genes at low auxin concentrations.</text>
</comment>
<comment type="subunit">
    <text evidence="8">Homodimers and heterodimers.</text>
</comment>
<dbReference type="GO" id="GO:0009734">
    <property type="term" value="P:auxin-activated signaling pathway"/>
    <property type="evidence" value="ECO:0007669"/>
    <property type="project" value="UniProtKB-UniRule"/>
</dbReference>
<dbReference type="GO" id="GO:0006355">
    <property type="term" value="P:regulation of DNA-templated transcription"/>
    <property type="evidence" value="ECO:0007669"/>
    <property type="project" value="InterPro"/>
</dbReference>
<dbReference type="PANTHER" id="PTHR31734">
    <property type="entry name" value="AUXIN-RESPONSIVE PROTEIN IAA17"/>
    <property type="match status" value="1"/>
</dbReference>
<evidence type="ECO:0000256" key="5">
    <source>
        <dbReference type="ARBA" id="ARBA00023163"/>
    </source>
</evidence>
<keyword evidence="5 8" id="KW-0804">Transcription</keyword>
<feature type="compositionally biased region" description="Polar residues" evidence="9">
    <location>
        <begin position="1"/>
        <end position="10"/>
    </location>
</feature>
<dbReference type="AlphaFoldDB" id="A0A6P8BRA7"/>
<keyword evidence="4 8" id="KW-0805">Transcription regulation</keyword>
<keyword evidence="6 8" id="KW-0539">Nucleus</keyword>
<evidence type="ECO:0000256" key="9">
    <source>
        <dbReference type="SAM" id="MobiDB-lite"/>
    </source>
</evidence>
<comment type="subcellular location">
    <subcellularLocation>
        <location evidence="1 8">Nucleus</location>
    </subcellularLocation>
</comment>